<evidence type="ECO:0000313" key="4">
    <source>
        <dbReference type="Proteomes" id="UP000236641"/>
    </source>
</evidence>
<comment type="caution">
    <text evidence="3">The sequence shown here is derived from an EMBL/GenBank/DDBJ whole genome shotgun (WGS) entry which is preliminary data.</text>
</comment>
<dbReference type="AlphaFoldDB" id="A0A2K1E4U5"/>
<dbReference type="OrthoDB" id="2149800at2"/>
<protein>
    <recommendedName>
        <fullName evidence="2">LysM domain-containing protein</fullName>
    </recommendedName>
</protein>
<feature type="domain" description="LysM" evidence="2">
    <location>
        <begin position="249"/>
        <end position="292"/>
    </location>
</feature>
<evidence type="ECO:0000256" key="1">
    <source>
        <dbReference type="SAM" id="SignalP"/>
    </source>
</evidence>
<dbReference type="PANTHER" id="PTHR33734:SF22">
    <property type="entry name" value="MEMBRANE-BOUND LYTIC MUREIN TRANSGLYCOSYLASE D"/>
    <property type="match status" value="1"/>
</dbReference>
<dbReference type="CDD" id="cd00118">
    <property type="entry name" value="LysM"/>
    <property type="match status" value="4"/>
</dbReference>
<dbReference type="InterPro" id="IPR018392">
    <property type="entry name" value="LysM"/>
</dbReference>
<dbReference type="Proteomes" id="UP000236641">
    <property type="component" value="Unassembled WGS sequence"/>
</dbReference>
<feature type="domain" description="LysM" evidence="2">
    <location>
        <begin position="25"/>
        <end position="68"/>
    </location>
</feature>
<name>A0A2K1E4U5_9FLAO</name>
<feature type="chain" id="PRO_5014454091" description="LysM domain-containing protein" evidence="1">
    <location>
        <begin position="21"/>
        <end position="672"/>
    </location>
</feature>
<reference evidence="3 4" key="1">
    <citation type="submission" date="2018-01" db="EMBL/GenBank/DDBJ databases">
        <title>The draft genome of Hanstruepera neustonica JCM19743.</title>
        <authorList>
            <person name="He R.-H."/>
            <person name="Du Z.-J."/>
        </authorList>
    </citation>
    <scope>NUCLEOTIDE SEQUENCE [LARGE SCALE GENOMIC DNA]</scope>
    <source>
        <strain evidence="3 4">JCM19743</strain>
    </source>
</reference>
<dbReference type="PANTHER" id="PTHR33734">
    <property type="entry name" value="LYSM DOMAIN-CONTAINING GPI-ANCHORED PROTEIN 2"/>
    <property type="match status" value="1"/>
</dbReference>
<dbReference type="Pfam" id="PF01476">
    <property type="entry name" value="LysM"/>
    <property type="match status" value="4"/>
</dbReference>
<dbReference type="EMBL" id="POWF01000001">
    <property type="protein sequence ID" value="PNQ75297.1"/>
    <property type="molecule type" value="Genomic_DNA"/>
</dbReference>
<dbReference type="PROSITE" id="PS51782">
    <property type="entry name" value="LYSM"/>
    <property type="match status" value="4"/>
</dbReference>
<dbReference type="SMART" id="SM00257">
    <property type="entry name" value="LysM"/>
    <property type="match status" value="4"/>
</dbReference>
<accession>A0A2K1E4U5</accession>
<feature type="signal peptide" evidence="1">
    <location>
        <begin position="1"/>
        <end position="20"/>
    </location>
</feature>
<dbReference type="SUPFAM" id="SSF54106">
    <property type="entry name" value="LysM domain"/>
    <property type="match status" value="4"/>
</dbReference>
<sequence length="672" mass="76138">MKVLFSFLLTSLFCFQLGNAQQLTKEHRVKKGETVYQLSRIYNVSPQDIIKLNPSSAKVIYVDEILIIPSNAQQNSANTQIQTSNQFQSISHHVLKGETKYGLSKKYGITIAELEKQNPHIKNGLQAGHYLSIRSSNIQPPATINNQNTTYKSHYVQKGETLYGLSKKYQVTIQEIKSANPQLGILKYDTNIAIPSTEMIADSNQETIETDKSIVEETSEIITEKEPLNPENTEEEKTESVTENPIVYENYTIKPKETLYSLSKQANMSMEDFVDLNPQLEKSVLAGTVIKMPRSVETLQTNPIEEEFQEQTSKNEYANLTKTLDKNAQKKILFVMPFNENEFNNAHTSKQFTNVAFNRNLDFYQGAKIAMDSLQKLGVGIKSEIIEIDIETTVTPSNIRSQNSSLDGYDVVFAPSYSDNIDWLISAASDKKIPVITAYNASNNNNLDNIIEAYPSVEIQKLKMLDYLKTHQGNIIVISDHDREASKNFIITNAKEAKIIETRKNGNYSSRELSNLLDKSKLNYVIIDSDKNGVFLNTTNTLLRELSNYKIQLAVLEKNLIPSKEDISIKRFTILKMLYPDVTYINSTSVNRFNSNYTSKNGQKPSTTVLEGFDITFDTLLRLCQANGYSNIFDKEKTAHTALEFNYKNQESGRKINDIVIVNEFKSEDSTN</sequence>
<organism evidence="3 4">
    <name type="scientific">Hanstruepera neustonica</name>
    <dbReference type="NCBI Taxonomy" id="1445657"/>
    <lineage>
        <taxon>Bacteria</taxon>
        <taxon>Pseudomonadati</taxon>
        <taxon>Bacteroidota</taxon>
        <taxon>Flavobacteriia</taxon>
        <taxon>Flavobacteriales</taxon>
        <taxon>Flavobacteriaceae</taxon>
        <taxon>Hanstruepera</taxon>
    </lineage>
</organism>
<evidence type="ECO:0000259" key="2">
    <source>
        <dbReference type="PROSITE" id="PS51782"/>
    </source>
</evidence>
<dbReference type="InterPro" id="IPR036779">
    <property type="entry name" value="LysM_dom_sf"/>
</dbReference>
<dbReference type="RefSeq" id="WP_103051142.1">
    <property type="nucleotide sequence ID" value="NZ_POWF01000001.1"/>
</dbReference>
<evidence type="ECO:0000313" key="3">
    <source>
        <dbReference type="EMBL" id="PNQ75297.1"/>
    </source>
</evidence>
<dbReference type="Gene3D" id="3.10.350.10">
    <property type="entry name" value="LysM domain"/>
    <property type="match status" value="4"/>
</dbReference>
<feature type="domain" description="LysM" evidence="2">
    <location>
        <begin position="152"/>
        <end position="200"/>
    </location>
</feature>
<proteinExistence type="predicted"/>
<keyword evidence="1" id="KW-0732">Signal</keyword>
<feature type="domain" description="LysM" evidence="2">
    <location>
        <begin position="90"/>
        <end position="133"/>
    </location>
</feature>
<gene>
    <name evidence="3" type="ORF">C1T31_03965</name>
</gene>
<keyword evidence="4" id="KW-1185">Reference proteome</keyword>